<dbReference type="STRING" id="161899.CSING_09855"/>
<dbReference type="Gene3D" id="3.40.50.2000">
    <property type="entry name" value="Glycogen Phosphorylase B"/>
    <property type="match status" value="3"/>
</dbReference>
<dbReference type="GO" id="GO:0009103">
    <property type="term" value="P:lipopolysaccharide biosynthetic process"/>
    <property type="evidence" value="ECO:0007669"/>
    <property type="project" value="TreeGrafter"/>
</dbReference>
<keyword evidence="1 3" id="KW-0808">Transferase</keyword>
<evidence type="ECO:0000313" key="4">
    <source>
        <dbReference type="Proteomes" id="UP000031890"/>
    </source>
</evidence>
<evidence type="ECO:0000313" key="3">
    <source>
        <dbReference type="EMBL" id="AJI79484.1"/>
    </source>
</evidence>
<evidence type="ECO:0000256" key="1">
    <source>
        <dbReference type="ARBA" id="ARBA00022679"/>
    </source>
</evidence>
<dbReference type="KEGG" id="csx:CSING_09855"/>
<dbReference type="Proteomes" id="UP000031890">
    <property type="component" value="Chromosome"/>
</dbReference>
<feature type="domain" description="Glycosyl transferase family 1" evidence="2">
    <location>
        <begin position="536"/>
        <end position="672"/>
    </location>
</feature>
<gene>
    <name evidence="3" type="ORF">CSING_09855</name>
</gene>
<dbReference type="OrthoDB" id="6713581at2"/>
<dbReference type="PANTHER" id="PTHR46401:SF2">
    <property type="entry name" value="GLYCOSYLTRANSFERASE WBBK-RELATED"/>
    <property type="match status" value="1"/>
</dbReference>
<proteinExistence type="predicted"/>
<sequence length="722" mass="81904">MSSIVVYGDVSPNVIDGSSIWLMSVSEVLSGVFDEVHIQLKNHVQNRTLLSAIDGIENIRIHAPVGIAEDAALDTKAAAALVEKLVDDTQASAVVVRGFKAVYDFSLNEKISRILWSYVTDLPFPPNKLSDTNVQRLKHIAESSRRIFAQTEAARSYWEALVPQSSGKVLLLPPMIPDYAFNTARKSQSAEHQKLKIVYAGKLAREWRTLEMLELPQKLKGLGVDAQLDVVGAKFNRAKDDPLWVGRMRDGLEKAHADPDSGVTWLGALPRTESIEQIMKADLGFGWRTAELDSSLEVSTKALEYGAAGAAPIINETEDHRLLWGEDYPFFVRADDTVEEVASKVAAGLPRMAEARRKAAHASEYYSMNKARERFRSYFERAGALSTPLETNGIRQQRVVVASHDLKFMGELMDFLTRNPRFDVRQDRWTTLHTHDENTSRQLAEWADMVFCEWAGPSLAWYSNTLPDATRLVSRLHRFELNGPWMESVSWDKVDTLVFVSDWVRTQAVERFGLAEDKTMVLPNTVDLLDFDRPKTNNAQFTLGLVGMVPFLKRPDRALDLIEELAKIDERYTLRIKGRMPWEYPHVWSDPVQKQLYLDFFERIARSELLTEHVAFDSFSADIASWHRGIGYILSPSELESFHLAPAEGMAARTIPVFWKREGVKEVFGDYSRDCSPEERIRVVLEGQDKESFAEMGAAAREYSRRWDVTAVMPQWEQLLTM</sequence>
<organism evidence="3 4">
    <name type="scientific">Corynebacterium singulare</name>
    <dbReference type="NCBI Taxonomy" id="161899"/>
    <lineage>
        <taxon>Bacteria</taxon>
        <taxon>Bacillati</taxon>
        <taxon>Actinomycetota</taxon>
        <taxon>Actinomycetes</taxon>
        <taxon>Mycobacteriales</taxon>
        <taxon>Corynebacteriaceae</taxon>
        <taxon>Corynebacterium</taxon>
    </lineage>
</organism>
<dbReference type="GO" id="GO:0016757">
    <property type="term" value="F:glycosyltransferase activity"/>
    <property type="evidence" value="ECO:0007669"/>
    <property type="project" value="InterPro"/>
</dbReference>
<dbReference type="InterPro" id="IPR001296">
    <property type="entry name" value="Glyco_trans_1"/>
</dbReference>
<dbReference type="PANTHER" id="PTHR46401">
    <property type="entry name" value="GLYCOSYLTRANSFERASE WBBK-RELATED"/>
    <property type="match status" value="1"/>
</dbReference>
<dbReference type="HOGENOM" id="CLU_405424_0_0_11"/>
<accession>A0A0B6F2R8</accession>
<dbReference type="RefSeq" id="WP_052471414.1">
    <property type="nucleotide sequence ID" value="NZ_CP010827.1"/>
</dbReference>
<reference evidence="3 4" key="1">
    <citation type="journal article" date="2015" name="Genome Announc.">
        <title>Complete Genome Sequence and Annotation of Corynebacterium singulare DSM 44357, Isolated from a Human Semen Specimen.</title>
        <authorList>
            <person name="Merten M."/>
            <person name="Brinkrolf K."/>
            <person name="Albersmeier A."/>
            <person name="Kutter Y."/>
            <person name="Ruckert C."/>
            <person name="Tauch A."/>
        </authorList>
    </citation>
    <scope>NUCLEOTIDE SEQUENCE [LARGE SCALE GENOMIC DNA]</scope>
    <source>
        <strain evidence="3">IBS B52218</strain>
    </source>
</reference>
<dbReference type="Pfam" id="PF00534">
    <property type="entry name" value="Glycos_transf_1"/>
    <property type="match status" value="1"/>
</dbReference>
<protein>
    <submittedName>
        <fullName evidence="3">Glycosyltransferase</fullName>
    </submittedName>
</protein>
<dbReference type="EMBL" id="CP010827">
    <property type="protein sequence ID" value="AJI79484.1"/>
    <property type="molecule type" value="Genomic_DNA"/>
</dbReference>
<dbReference type="SUPFAM" id="SSF53756">
    <property type="entry name" value="UDP-Glycosyltransferase/glycogen phosphorylase"/>
    <property type="match status" value="2"/>
</dbReference>
<evidence type="ECO:0000259" key="2">
    <source>
        <dbReference type="Pfam" id="PF00534"/>
    </source>
</evidence>
<name>A0A0B6F2R8_9CORY</name>
<dbReference type="AlphaFoldDB" id="A0A0B6F2R8"/>